<reference evidence="1 2" key="1">
    <citation type="submission" date="2019-10" db="EMBL/GenBank/DDBJ databases">
        <title>Georgenia wutianyii sp. nov. and Georgenia yuyongxinii sp. nov. isolated from plateau pika (Ochotona curzoniae) in the Qinghai-Tibet plateau of China.</title>
        <authorList>
            <person name="Tian Z."/>
        </authorList>
    </citation>
    <scope>NUCLEOTIDE SEQUENCE [LARGE SCALE GENOMIC DNA]</scope>
    <source>
        <strain evidence="1 2">JCM 19765</strain>
    </source>
</reference>
<sequence>MTELFEIFEPGLKHLNAERERQRHEVQIPGDAAPPFGIDLDDNVAYIERPVRPREPDEPET</sequence>
<comment type="caution">
    <text evidence="1">The sequence shown here is derived from an EMBL/GenBank/DDBJ whole genome shotgun (WGS) entry which is preliminary data.</text>
</comment>
<name>A0A6N7EK70_9MICO</name>
<evidence type="ECO:0000313" key="1">
    <source>
        <dbReference type="EMBL" id="MPV38460.1"/>
    </source>
</evidence>
<dbReference type="OrthoDB" id="4870973at2"/>
<dbReference type="InterPro" id="IPR045684">
    <property type="entry name" value="DUF6191"/>
</dbReference>
<dbReference type="Proteomes" id="UP000437709">
    <property type="component" value="Unassembled WGS sequence"/>
</dbReference>
<evidence type="ECO:0000313" key="2">
    <source>
        <dbReference type="Proteomes" id="UP000437709"/>
    </source>
</evidence>
<organism evidence="1 2">
    <name type="scientific">Georgenia subflava</name>
    <dbReference type="NCBI Taxonomy" id="1622177"/>
    <lineage>
        <taxon>Bacteria</taxon>
        <taxon>Bacillati</taxon>
        <taxon>Actinomycetota</taxon>
        <taxon>Actinomycetes</taxon>
        <taxon>Micrococcales</taxon>
        <taxon>Bogoriellaceae</taxon>
        <taxon>Georgenia</taxon>
    </lineage>
</organism>
<accession>A0A6N7EK70</accession>
<gene>
    <name evidence="1" type="ORF">GB881_15690</name>
</gene>
<dbReference type="RefSeq" id="WP_152195294.1">
    <property type="nucleotide sequence ID" value="NZ_VUKD01000003.1"/>
</dbReference>
<proteinExistence type="predicted"/>
<dbReference type="Pfam" id="PF19690">
    <property type="entry name" value="DUF6191"/>
    <property type="match status" value="1"/>
</dbReference>
<protein>
    <submittedName>
        <fullName evidence="1">Uncharacterized protein</fullName>
    </submittedName>
</protein>
<keyword evidence="2" id="KW-1185">Reference proteome</keyword>
<dbReference type="EMBL" id="WHPC01000082">
    <property type="protein sequence ID" value="MPV38460.1"/>
    <property type="molecule type" value="Genomic_DNA"/>
</dbReference>
<dbReference type="AlphaFoldDB" id="A0A6N7EK70"/>